<keyword evidence="5" id="KW-0227">DNA damage</keyword>
<dbReference type="InterPro" id="IPR005135">
    <property type="entry name" value="Endo/exonuclease/phosphatase"/>
</dbReference>
<feature type="region of interest" description="Disordered" evidence="9">
    <location>
        <begin position="88"/>
        <end position="166"/>
    </location>
</feature>
<evidence type="ECO:0000256" key="2">
    <source>
        <dbReference type="ARBA" id="ARBA00001946"/>
    </source>
</evidence>
<evidence type="ECO:0000313" key="13">
    <source>
        <dbReference type="Proteomes" id="UP001432011"/>
    </source>
</evidence>
<keyword evidence="8" id="KW-0234">DNA repair</keyword>
<dbReference type="GO" id="GO:0004519">
    <property type="term" value="F:endonuclease activity"/>
    <property type="evidence" value="ECO:0007669"/>
    <property type="project" value="UniProtKB-KW"/>
</dbReference>
<feature type="region of interest" description="Disordered" evidence="9">
    <location>
        <begin position="43"/>
        <end position="76"/>
    </location>
</feature>
<proteinExistence type="predicted"/>
<comment type="cofactor">
    <cofactor evidence="2">
        <name>Mg(2+)</name>
        <dbReference type="ChEBI" id="CHEBI:18420"/>
    </cofactor>
</comment>
<evidence type="ECO:0000256" key="1">
    <source>
        <dbReference type="ARBA" id="ARBA00001936"/>
    </source>
</evidence>
<evidence type="ECO:0000313" key="12">
    <source>
        <dbReference type="EMBL" id="WUP74896.1"/>
    </source>
</evidence>
<dbReference type="PANTHER" id="PTHR15822">
    <property type="entry name" value="TRAF AND TNF RECEPTOR-ASSOCIATED PROTEIN"/>
    <property type="match status" value="1"/>
</dbReference>
<evidence type="ECO:0000256" key="10">
    <source>
        <dbReference type="SAM" id="SignalP"/>
    </source>
</evidence>
<evidence type="ECO:0000256" key="3">
    <source>
        <dbReference type="ARBA" id="ARBA00022722"/>
    </source>
</evidence>
<keyword evidence="3" id="KW-0540">Nuclease</keyword>
<dbReference type="RefSeq" id="WP_328709346.1">
    <property type="nucleotide sequence ID" value="NZ_CP108085.1"/>
</dbReference>
<dbReference type="Pfam" id="PF03372">
    <property type="entry name" value="Exo_endo_phos"/>
    <property type="match status" value="1"/>
</dbReference>
<dbReference type="InterPro" id="IPR036691">
    <property type="entry name" value="Endo/exonu/phosph_ase_sf"/>
</dbReference>
<feature type="domain" description="Endonuclease/exonuclease/phosphatase" evidence="11">
    <location>
        <begin position="208"/>
        <end position="474"/>
    </location>
</feature>
<keyword evidence="6" id="KW-0378">Hydrolase</keyword>
<comment type="cofactor">
    <cofactor evidence="1">
        <name>Mn(2+)</name>
        <dbReference type="ChEBI" id="CHEBI:29035"/>
    </cofactor>
</comment>
<sequence length="487" mass="52738">MPRRMSLVALLTVGALLTGGTVAHAAADGTAAPIAARGLAGRAAADPFSPHPGANKNKSKNKNDQRQRGDQGQGQNQKLLRDFTQVLSPVQQSTTQSRALPDNRQLAHSRTITSNTQKTDSHVRNSSAQKTRQSANGRQNAGDQQNAAQSRKNPRNEPAPKPCDPNIRVMTQNMYLGSNFAPLIAAQTLPQFLAGVTTVYQNIIASAPAERAAAVAREIARNEPDLVGLQEVDIVRTGSRPAENVQSDQLNALLAELDRLGHHYETVGIMPGTDIEVPSTLGIDVRLTYRDVVIVRADAARKITLSNRQVQTYVINSTQRSPAGTITDIRGWISVDATVCGRTFRFVNTHLDSTPPLTVQRAQAQELVASAANTRLPVVFVGDFNANASDPDDPTFATYRFLLDQGFSDAWRFRHSGDPGFTCCQAPDLRNSVSSLSRRIDLVLFRGAFGVKNINVIGNRQTDRTPLGLWPSDHAGVVATLRLPGRT</sequence>
<keyword evidence="12" id="KW-0255">Endonuclease</keyword>
<keyword evidence="7" id="KW-0460">Magnesium</keyword>
<feature type="compositionally biased region" description="Polar residues" evidence="9">
    <location>
        <begin position="88"/>
        <end position="98"/>
    </location>
</feature>
<dbReference type="InterPro" id="IPR051547">
    <property type="entry name" value="TDP2-like"/>
</dbReference>
<evidence type="ECO:0000256" key="5">
    <source>
        <dbReference type="ARBA" id="ARBA00022763"/>
    </source>
</evidence>
<dbReference type="EMBL" id="CP108085">
    <property type="protein sequence ID" value="WUP74896.1"/>
    <property type="molecule type" value="Genomic_DNA"/>
</dbReference>
<evidence type="ECO:0000256" key="8">
    <source>
        <dbReference type="ARBA" id="ARBA00023204"/>
    </source>
</evidence>
<dbReference type="PANTHER" id="PTHR15822:SF4">
    <property type="entry name" value="TYROSYL-DNA PHOSPHODIESTERASE 2"/>
    <property type="match status" value="1"/>
</dbReference>
<accession>A0ABZ1SPF3</accession>
<evidence type="ECO:0000256" key="9">
    <source>
        <dbReference type="SAM" id="MobiDB-lite"/>
    </source>
</evidence>
<feature type="compositionally biased region" description="Polar residues" evidence="9">
    <location>
        <begin position="106"/>
        <end position="151"/>
    </location>
</feature>
<dbReference type="Proteomes" id="UP001432011">
    <property type="component" value="Chromosome"/>
</dbReference>
<feature type="chain" id="PRO_5045112951" evidence="10">
    <location>
        <begin position="26"/>
        <end position="487"/>
    </location>
</feature>
<keyword evidence="10" id="KW-0732">Signal</keyword>
<dbReference type="Gene3D" id="3.60.10.10">
    <property type="entry name" value="Endonuclease/exonuclease/phosphatase"/>
    <property type="match status" value="1"/>
</dbReference>
<dbReference type="SUPFAM" id="SSF56219">
    <property type="entry name" value="DNase I-like"/>
    <property type="match status" value="1"/>
</dbReference>
<evidence type="ECO:0000259" key="11">
    <source>
        <dbReference type="Pfam" id="PF03372"/>
    </source>
</evidence>
<gene>
    <name evidence="12" type="ORF">OG913_37005</name>
</gene>
<reference evidence="12" key="1">
    <citation type="submission" date="2022-10" db="EMBL/GenBank/DDBJ databases">
        <title>The complete genomes of actinobacterial strains from the NBC collection.</title>
        <authorList>
            <person name="Joergensen T.S."/>
            <person name="Alvarez Arevalo M."/>
            <person name="Sterndorff E.B."/>
            <person name="Faurdal D."/>
            <person name="Vuksanovic O."/>
            <person name="Mourched A.-S."/>
            <person name="Charusanti P."/>
            <person name="Shaw S."/>
            <person name="Blin K."/>
            <person name="Weber T."/>
        </authorList>
    </citation>
    <scope>NUCLEOTIDE SEQUENCE</scope>
    <source>
        <strain evidence="12">NBC_00254</strain>
    </source>
</reference>
<evidence type="ECO:0000256" key="7">
    <source>
        <dbReference type="ARBA" id="ARBA00022842"/>
    </source>
</evidence>
<feature type="signal peptide" evidence="10">
    <location>
        <begin position="1"/>
        <end position="25"/>
    </location>
</feature>
<keyword evidence="4" id="KW-0479">Metal-binding</keyword>
<keyword evidence="13" id="KW-1185">Reference proteome</keyword>
<organism evidence="12 13">
    <name type="scientific">Microbispora hainanensis</name>
    <dbReference type="NCBI Taxonomy" id="568844"/>
    <lineage>
        <taxon>Bacteria</taxon>
        <taxon>Bacillati</taxon>
        <taxon>Actinomycetota</taxon>
        <taxon>Actinomycetes</taxon>
        <taxon>Streptosporangiales</taxon>
        <taxon>Streptosporangiaceae</taxon>
        <taxon>Microbispora</taxon>
    </lineage>
</organism>
<protein>
    <submittedName>
        <fullName evidence="12">Endonuclease/exonuclease/phosphatase family protein</fullName>
    </submittedName>
</protein>
<evidence type="ECO:0000256" key="6">
    <source>
        <dbReference type="ARBA" id="ARBA00022801"/>
    </source>
</evidence>
<name>A0ABZ1SPF3_9ACTN</name>
<evidence type="ECO:0000256" key="4">
    <source>
        <dbReference type="ARBA" id="ARBA00022723"/>
    </source>
</evidence>